<dbReference type="AlphaFoldDB" id="A0ABD3PW15"/>
<keyword evidence="2 5" id="KW-0547">Nucleotide-binding</keyword>
<dbReference type="SMART" id="SM00387">
    <property type="entry name" value="HATPase_c"/>
    <property type="match status" value="1"/>
</dbReference>
<feature type="binding site" evidence="5">
    <location>
        <position position="124"/>
    </location>
    <ligand>
        <name>ATP</name>
        <dbReference type="ChEBI" id="CHEBI:30616"/>
    </ligand>
</feature>
<feature type="compositionally biased region" description="Acidic residues" evidence="6">
    <location>
        <begin position="793"/>
        <end position="818"/>
    </location>
</feature>
<proteinExistence type="inferred from homology"/>
<dbReference type="EMBL" id="JABMIG020000104">
    <property type="protein sequence ID" value="KAL3792185.1"/>
    <property type="molecule type" value="Genomic_DNA"/>
</dbReference>
<keyword evidence="7" id="KW-0472">Membrane</keyword>
<dbReference type="Pfam" id="PF00183">
    <property type="entry name" value="HSP90"/>
    <property type="match status" value="1"/>
</dbReference>
<dbReference type="PROSITE" id="PS00298">
    <property type="entry name" value="HSP90"/>
    <property type="match status" value="1"/>
</dbReference>
<dbReference type="Gene3D" id="3.30.230.80">
    <property type="match status" value="1"/>
</dbReference>
<keyword evidence="7" id="KW-0812">Transmembrane</keyword>
<gene>
    <name evidence="9" type="ORF">HJC23_009649</name>
</gene>
<keyword evidence="4" id="KW-0143">Chaperone</keyword>
<dbReference type="Gene3D" id="3.30.565.10">
    <property type="entry name" value="Histidine kinase-like ATPase, C-terminal domain"/>
    <property type="match status" value="1"/>
</dbReference>
<evidence type="ECO:0000256" key="5">
    <source>
        <dbReference type="PIRSR" id="PIRSR002583-1"/>
    </source>
</evidence>
<dbReference type="CDD" id="cd16927">
    <property type="entry name" value="HATPase_Hsp90-like"/>
    <property type="match status" value="1"/>
</dbReference>
<name>A0ABD3PW15_9STRA</name>
<evidence type="ECO:0000256" key="7">
    <source>
        <dbReference type="SAM" id="Phobius"/>
    </source>
</evidence>
<dbReference type="InterPro" id="IPR001404">
    <property type="entry name" value="Hsp90_fam"/>
</dbReference>
<reference evidence="9 10" key="1">
    <citation type="journal article" date="2020" name="G3 (Bethesda)">
        <title>Improved Reference Genome for Cyclotella cryptica CCMP332, a Model for Cell Wall Morphogenesis, Salinity Adaptation, and Lipid Production in Diatoms (Bacillariophyta).</title>
        <authorList>
            <person name="Roberts W.R."/>
            <person name="Downey K.M."/>
            <person name="Ruck E.C."/>
            <person name="Traller J.C."/>
            <person name="Alverson A.J."/>
        </authorList>
    </citation>
    <scope>NUCLEOTIDE SEQUENCE [LARGE SCALE GENOMIC DNA]</scope>
    <source>
        <strain evidence="9 10">CCMP332</strain>
    </source>
</reference>
<feature type="region of interest" description="Disordered" evidence="6">
    <location>
        <begin position="306"/>
        <end position="336"/>
    </location>
</feature>
<dbReference type="PIRSF" id="PIRSF002583">
    <property type="entry name" value="Hsp90"/>
    <property type="match status" value="1"/>
</dbReference>
<feature type="domain" description="Histidine kinase/HSP90-like ATPase" evidence="8">
    <location>
        <begin position="113"/>
        <end position="271"/>
    </location>
</feature>
<evidence type="ECO:0000256" key="1">
    <source>
        <dbReference type="ARBA" id="ARBA00008239"/>
    </source>
</evidence>
<comment type="similarity">
    <text evidence="1">Belongs to the heat shock protein 90 family.</text>
</comment>
<dbReference type="Gene3D" id="3.40.50.11260">
    <property type="match status" value="1"/>
</dbReference>
<keyword evidence="10" id="KW-1185">Reference proteome</keyword>
<accession>A0ABD3PW15</accession>
<dbReference type="SUPFAM" id="SSF55874">
    <property type="entry name" value="ATPase domain of HSP90 chaperone/DNA topoisomerase II/histidine kinase"/>
    <property type="match status" value="1"/>
</dbReference>
<organism evidence="9 10">
    <name type="scientific">Cyclotella cryptica</name>
    <dbReference type="NCBI Taxonomy" id="29204"/>
    <lineage>
        <taxon>Eukaryota</taxon>
        <taxon>Sar</taxon>
        <taxon>Stramenopiles</taxon>
        <taxon>Ochrophyta</taxon>
        <taxon>Bacillariophyta</taxon>
        <taxon>Coscinodiscophyceae</taxon>
        <taxon>Thalassiosirophycidae</taxon>
        <taxon>Stephanodiscales</taxon>
        <taxon>Stephanodiscaceae</taxon>
        <taxon>Cyclotella</taxon>
    </lineage>
</organism>
<feature type="binding site" evidence="5">
    <location>
        <position position="179"/>
    </location>
    <ligand>
        <name>ATP</name>
        <dbReference type="ChEBI" id="CHEBI:30616"/>
    </ligand>
</feature>
<evidence type="ECO:0000313" key="10">
    <source>
        <dbReference type="Proteomes" id="UP001516023"/>
    </source>
</evidence>
<evidence type="ECO:0000256" key="6">
    <source>
        <dbReference type="SAM" id="MobiDB-lite"/>
    </source>
</evidence>
<evidence type="ECO:0000256" key="2">
    <source>
        <dbReference type="ARBA" id="ARBA00022741"/>
    </source>
</evidence>
<dbReference type="InterPro" id="IPR003594">
    <property type="entry name" value="HATPase_dom"/>
</dbReference>
<dbReference type="NCBIfam" id="NF003555">
    <property type="entry name" value="PRK05218.1"/>
    <property type="match status" value="1"/>
</dbReference>
<feature type="transmembrane region" description="Helical" evidence="7">
    <location>
        <begin position="31"/>
        <end position="55"/>
    </location>
</feature>
<feature type="binding site" evidence="5">
    <location>
        <position position="166"/>
    </location>
    <ligand>
        <name>ATP</name>
        <dbReference type="ChEBI" id="CHEBI:30616"/>
    </ligand>
</feature>
<dbReference type="PRINTS" id="PR00775">
    <property type="entry name" value="HEATSHOCK90"/>
</dbReference>
<sequence length="837" mass="94531">MAPRLCPPSSDVSHSLQSQRPQTAMIRFHKLALAAAFVAAVGIVPSSIVGTVGFVSALTDEETADEAAAAAAAAESLIKDAEPYTPPTGSSAFEYEAEVHKMLDIVVNSLYTNKDVFLRELISNASDALDKIRFLSVTKPELLDSKKELEVKIEYDPDNKTLTIRDTGIGMTKDDLIKNLGTVARSGTTNFVKALGDGAADVSMIGMFGVGFYSTFLVADRVTVASKSNDDDTQHIWESLNGEASFHVGPDPRGNTLGRGTEITLHLKEDAEEYLSPYKLKEMIRHYSEFVTHPVYLREIKTAKIPKEKEEDDESKEDSDDIDEVEEEKEPEMEEVTTFEYEHINTDPAIWARDKDEITDEEYQEFWKVVSKEGGKAADWAHFNAEGNINFRSILYLPNDVPFALQQGRPDEVKPGLRLYVRKVLISDEFDLMPRYLSFIKGVVDSDDLPLNVNRETLQESKIIKIIKKKLVRKALETIRNLANKKMEDDETEEAEIDADGNAIVKEDKPKKVHHYVEWYKKFGLSLKMGCIDDPANKDKLQKLLRFKSSKTNGDDEYVSLQEYVDRMKDWQKEIYVFPGETMKQMKTSSFMDMFYEKDIEVLFLTDAIDEYWLQHSREFEGKKYRDITKEGVKFSDEDEDLAKRRNKIYNDKFKPLTKFLKKLFGSDVTKVTISKRLGKAPAIVSASEWGNSANMDRIMRAQAFAHGMAPGESNIPTGNLELNPRHPFVIKLLESLPADEDVEVPESVKDAAWMLFDTATMSGGFPIRDPKKYATRMTRVLKSNLGVGSLELADEIDPPEEEDEPEEPEFNMDDIDLGDFKATSVDDSVELDDLDG</sequence>
<dbReference type="PANTHER" id="PTHR11528">
    <property type="entry name" value="HEAT SHOCK PROTEIN 90 FAMILY MEMBER"/>
    <property type="match status" value="1"/>
</dbReference>
<feature type="binding site" evidence="5">
    <location>
        <begin position="186"/>
        <end position="187"/>
    </location>
    <ligand>
        <name>ATP</name>
        <dbReference type="ChEBI" id="CHEBI:30616"/>
    </ligand>
</feature>
<evidence type="ECO:0000256" key="4">
    <source>
        <dbReference type="ARBA" id="ARBA00023186"/>
    </source>
</evidence>
<protein>
    <recommendedName>
        <fullName evidence="8">Histidine kinase/HSP90-like ATPase domain-containing protein</fullName>
    </recommendedName>
</protein>
<feature type="binding site" evidence="5">
    <location>
        <position position="171"/>
    </location>
    <ligand>
        <name>ATP</name>
        <dbReference type="ChEBI" id="CHEBI:30616"/>
    </ligand>
</feature>
<dbReference type="Gene3D" id="1.20.120.790">
    <property type="entry name" value="Heat shock protein 90, C-terminal domain"/>
    <property type="match status" value="1"/>
</dbReference>
<dbReference type="FunFam" id="3.30.565.10:FF:000054">
    <property type="entry name" value="Heat shock protein 90"/>
    <property type="match status" value="1"/>
</dbReference>
<dbReference type="InterPro" id="IPR020575">
    <property type="entry name" value="Hsp90_N"/>
</dbReference>
<feature type="binding site" evidence="5">
    <location>
        <position position="120"/>
    </location>
    <ligand>
        <name>ATP</name>
        <dbReference type="ChEBI" id="CHEBI:30616"/>
    </ligand>
</feature>
<evidence type="ECO:0000256" key="3">
    <source>
        <dbReference type="ARBA" id="ARBA00022840"/>
    </source>
</evidence>
<feature type="binding site" evidence="5">
    <location>
        <position position="261"/>
    </location>
    <ligand>
        <name>ATP</name>
        <dbReference type="ChEBI" id="CHEBI:30616"/>
    </ligand>
</feature>
<dbReference type="HAMAP" id="MF_00505">
    <property type="entry name" value="HSP90"/>
    <property type="match status" value="1"/>
</dbReference>
<feature type="region of interest" description="Disordered" evidence="6">
    <location>
        <begin position="789"/>
        <end position="837"/>
    </location>
</feature>
<evidence type="ECO:0000259" key="8">
    <source>
        <dbReference type="SMART" id="SM00387"/>
    </source>
</evidence>
<dbReference type="InterPro" id="IPR037196">
    <property type="entry name" value="HSP90_C"/>
</dbReference>
<dbReference type="InterPro" id="IPR020568">
    <property type="entry name" value="Ribosomal_Su5_D2-typ_SF"/>
</dbReference>
<dbReference type="InterPro" id="IPR036890">
    <property type="entry name" value="HATPase_C_sf"/>
</dbReference>
<evidence type="ECO:0000313" key="9">
    <source>
        <dbReference type="EMBL" id="KAL3792185.1"/>
    </source>
</evidence>
<dbReference type="SUPFAM" id="SSF110942">
    <property type="entry name" value="HSP90 C-terminal domain"/>
    <property type="match status" value="1"/>
</dbReference>
<dbReference type="FunFam" id="3.40.50.11260:FF:000005">
    <property type="entry name" value="Heat shock protein 90"/>
    <property type="match status" value="1"/>
</dbReference>
<comment type="caution">
    <text evidence="9">The sequence shown here is derived from an EMBL/GenBank/DDBJ whole genome shotgun (WGS) entry which is preliminary data.</text>
</comment>
<keyword evidence="7" id="KW-1133">Transmembrane helix</keyword>
<feature type="compositionally biased region" description="Acidic residues" evidence="6">
    <location>
        <begin position="828"/>
        <end position="837"/>
    </location>
</feature>
<dbReference type="SUPFAM" id="SSF54211">
    <property type="entry name" value="Ribosomal protein S5 domain 2-like"/>
    <property type="match status" value="1"/>
</dbReference>
<keyword evidence="3 5" id="KW-0067">ATP-binding</keyword>
<dbReference type="Proteomes" id="UP001516023">
    <property type="component" value="Unassembled WGS sequence"/>
</dbReference>
<feature type="compositionally biased region" description="Acidic residues" evidence="6">
    <location>
        <begin position="310"/>
        <end position="336"/>
    </location>
</feature>
<dbReference type="InterPro" id="IPR019805">
    <property type="entry name" value="Heat_shock_protein_90_CS"/>
</dbReference>
<dbReference type="Pfam" id="PF13589">
    <property type="entry name" value="HATPase_c_3"/>
    <property type="match status" value="1"/>
</dbReference>
<feature type="binding site" evidence="5">
    <location>
        <position position="455"/>
    </location>
    <ligand>
        <name>ATP</name>
        <dbReference type="ChEBI" id="CHEBI:30616"/>
    </ligand>
</feature>
<dbReference type="GO" id="GO:0005524">
    <property type="term" value="F:ATP binding"/>
    <property type="evidence" value="ECO:0007669"/>
    <property type="project" value="UniProtKB-KW"/>
</dbReference>